<dbReference type="AlphaFoldDB" id="A0A0G3GUB3"/>
<dbReference type="KEGG" id="cei:CEPID_02960"/>
<evidence type="ECO:0000313" key="1">
    <source>
        <dbReference type="EMBL" id="AKK02472.1"/>
    </source>
</evidence>
<dbReference type="EMBL" id="CP011541">
    <property type="protein sequence ID" value="AKK02472.1"/>
    <property type="molecule type" value="Genomic_DNA"/>
</dbReference>
<dbReference type="Pfam" id="PF13822">
    <property type="entry name" value="ACC_epsilon"/>
    <property type="match status" value="1"/>
</dbReference>
<name>A0A0G3GUB3_9CORY</name>
<dbReference type="InterPro" id="IPR032716">
    <property type="entry name" value="ACC_epsilon"/>
</dbReference>
<dbReference type="Proteomes" id="UP000035368">
    <property type="component" value="Chromosome"/>
</dbReference>
<sequence length="68" mass="7652">MEDKKPFLKVLKGNPTDAQVAALTVLFASMSGGEPEKPKPTNRWGSIAERLRRPTMYNPNAFHNVSFY</sequence>
<proteinExistence type="predicted"/>
<evidence type="ECO:0000313" key="2">
    <source>
        <dbReference type="Proteomes" id="UP000035368"/>
    </source>
</evidence>
<dbReference type="STRING" id="1050174.CEPID_02960"/>
<dbReference type="OrthoDB" id="4411387at2"/>
<dbReference type="RefSeq" id="WP_047239674.1">
    <property type="nucleotide sequence ID" value="NZ_CP011541.1"/>
</dbReference>
<reference evidence="1 2" key="1">
    <citation type="submission" date="2015-05" db="EMBL/GenBank/DDBJ databases">
        <title>Complete genome sequence of Corynebacterium epidermidicanis DSM 45586, isolated from the skin of a dog suffering from pruritus.</title>
        <authorList>
            <person name="Ruckert C."/>
            <person name="Albersmeier A."/>
            <person name="Winkler A."/>
            <person name="Tauch A."/>
        </authorList>
    </citation>
    <scope>NUCLEOTIDE SEQUENCE [LARGE SCALE GENOMIC DNA]</scope>
    <source>
        <strain evidence="1 2">DSM 45586</strain>
    </source>
</reference>
<dbReference type="GO" id="GO:0004658">
    <property type="term" value="F:propionyl-CoA carboxylase activity"/>
    <property type="evidence" value="ECO:0007669"/>
    <property type="project" value="InterPro"/>
</dbReference>
<keyword evidence="2" id="KW-1185">Reference proteome</keyword>
<gene>
    <name evidence="1" type="ORF">CEPID_02960</name>
</gene>
<dbReference type="PATRIC" id="fig|1050174.4.peg.601"/>
<dbReference type="GO" id="GO:0003989">
    <property type="term" value="F:acetyl-CoA carboxylase activity"/>
    <property type="evidence" value="ECO:0007669"/>
    <property type="project" value="InterPro"/>
</dbReference>
<organism evidence="1 2">
    <name type="scientific">Corynebacterium epidermidicanis</name>
    <dbReference type="NCBI Taxonomy" id="1050174"/>
    <lineage>
        <taxon>Bacteria</taxon>
        <taxon>Bacillati</taxon>
        <taxon>Actinomycetota</taxon>
        <taxon>Actinomycetes</taxon>
        <taxon>Mycobacteriales</taxon>
        <taxon>Corynebacteriaceae</taxon>
        <taxon>Corynebacterium</taxon>
    </lineage>
</organism>
<accession>A0A0G3GUB3</accession>
<protein>
    <submittedName>
        <fullName evidence="1">Acyl-CoA carboxylase epsilon subunit</fullName>
    </submittedName>
</protein>